<evidence type="ECO:0000313" key="3">
    <source>
        <dbReference type="Proteomes" id="UP000226431"/>
    </source>
</evidence>
<dbReference type="EMBL" id="NJES01000214">
    <property type="protein sequence ID" value="PHH75475.1"/>
    <property type="molecule type" value="Genomic_DNA"/>
</dbReference>
<protein>
    <recommendedName>
        <fullName evidence="4">Cyanovirin-N domain-containing protein</fullName>
    </recommendedName>
</protein>
<dbReference type="AlphaFoldDB" id="A0A2C5Z0Y9"/>
<proteinExistence type="predicted"/>
<reference evidence="2 3" key="1">
    <citation type="submission" date="2017-06" db="EMBL/GenBank/DDBJ databases">
        <title>Ant-infecting Ophiocordyceps genomes reveal a high diversity of potential behavioral manipulation genes and a possible major role for enterotoxins.</title>
        <authorList>
            <person name="De Bekker C."/>
            <person name="Evans H.C."/>
            <person name="Brachmann A."/>
            <person name="Hughes D.P."/>
        </authorList>
    </citation>
    <scope>NUCLEOTIDE SEQUENCE [LARGE SCALE GENOMIC DNA]</scope>
    <source>
        <strain evidence="2 3">Map16</strain>
    </source>
</reference>
<gene>
    <name evidence="2" type="ORF">CDD80_2345</name>
</gene>
<dbReference type="Proteomes" id="UP000226431">
    <property type="component" value="Unassembled WGS sequence"/>
</dbReference>
<evidence type="ECO:0000256" key="1">
    <source>
        <dbReference type="SAM" id="SignalP"/>
    </source>
</evidence>
<dbReference type="OrthoDB" id="10288985at2759"/>
<feature type="chain" id="PRO_5012609376" description="Cyanovirin-N domain-containing protein" evidence="1">
    <location>
        <begin position="19"/>
        <end position="154"/>
    </location>
</feature>
<evidence type="ECO:0008006" key="4">
    <source>
        <dbReference type="Google" id="ProtNLM"/>
    </source>
</evidence>
<keyword evidence="1" id="KW-0732">Signal</keyword>
<sequence>MKWPILALCLVAQVLVHARHHQAMYAYRFSRCEFGIKGYVLHCSSQHVELSVQGNGRWAVSSKDDRFTSVESLHGHWCFREELICKRAGERTFRAPSLNLYGWSLAQFWRFKHGEGPEHTEKVTQAGLSTRDAFTGKRALWYSPGWHRIELSAA</sequence>
<name>A0A2C5Z0Y9_9HYPO</name>
<feature type="signal peptide" evidence="1">
    <location>
        <begin position="1"/>
        <end position="18"/>
    </location>
</feature>
<accession>A0A2C5Z0Y9</accession>
<evidence type="ECO:0000313" key="2">
    <source>
        <dbReference type="EMBL" id="PHH75475.1"/>
    </source>
</evidence>
<keyword evidence="3" id="KW-1185">Reference proteome</keyword>
<organism evidence="2 3">
    <name type="scientific">Ophiocordyceps camponoti-rufipedis</name>
    <dbReference type="NCBI Taxonomy" id="2004952"/>
    <lineage>
        <taxon>Eukaryota</taxon>
        <taxon>Fungi</taxon>
        <taxon>Dikarya</taxon>
        <taxon>Ascomycota</taxon>
        <taxon>Pezizomycotina</taxon>
        <taxon>Sordariomycetes</taxon>
        <taxon>Hypocreomycetidae</taxon>
        <taxon>Hypocreales</taxon>
        <taxon>Ophiocordycipitaceae</taxon>
        <taxon>Ophiocordyceps</taxon>
    </lineage>
</organism>
<comment type="caution">
    <text evidence="2">The sequence shown here is derived from an EMBL/GenBank/DDBJ whole genome shotgun (WGS) entry which is preliminary data.</text>
</comment>